<dbReference type="STRING" id="119000.SAMN05661010_02099"/>
<gene>
    <name evidence="2" type="ORF">SAMN05661010_02099</name>
</gene>
<dbReference type="Proteomes" id="UP000198654">
    <property type="component" value="Unassembled WGS sequence"/>
</dbReference>
<dbReference type="EMBL" id="FNGI01000005">
    <property type="protein sequence ID" value="SDL61508.1"/>
    <property type="molecule type" value="Genomic_DNA"/>
</dbReference>
<name>A0A1G9LI19_9GAMM</name>
<keyword evidence="3" id="KW-1185">Reference proteome</keyword>
<reference evidence="2 3" key="1">
    <citation type="submission" date="2016-10" db="EMBL/GenBank/DDBJ databases">
        <authorList>
            <person name="de Groot N.N."/>
        </authorList>
    </citation>
    <scope>NUCLEOTIDE SEQUENCE [LARGE SCALE GENOMIC DNA]</scope>
    <source>
        <strain evidence="2 3">DSM 14789</strain>
    </source>
</reference>
<dbReference type="AlphaFoldDB" id="A0A1G9LI19"/>
<dbReference type="Pfam" id="PF06527">
    <property type="entry name" value="TniQ"/>
    <property type="match status" value="1"/>
</dbReference>
<evidence type="ECO:0000313" key="2">
    <source>
        <dbReference type="EMBL" id="SDL61508.1"/>
    </source>
</evidence>
<proteinExistence type="predicted"/>
<dbReference type="RefSeq" id="WP_089728289.1">
    <property type="nucleotide sequence ID" value="NZ_FNGI01000005.1"/>
</dbReference>
<sequence length="411" mass="46673">MQLLVRPKPFFDESLESYLLRLAEANFIESYRLLSGAVKDWLLEQDHEASGAFPLELDTVNIWHARQNSSLRVRAFSLLEKLTDNEDLPLLALSLSHSGADFCGGYRALARGSTHIPRCFIRKSVIPVCPLCLAENPYIPQAWHYLTYSGCIKHGVYLIYECPSCGGSLSYIENEMIRNCRCGYDLSMADTTQADQKTLLLSQLASCEEVESPNSLGGISSISIRNAALLYFCITNSVDLNSEAEVEESLRLAIEFYESWPSLYVENFWEKFNKANRKLIKTYNKTPVAFAAGPYISAASLIKGMRIKENFILIELQDLLRDLVAKNPKSRIPNPGDMLLTIIEAAVLLQTTHEQIYLLHEKGYLKSAYRIQMRQKVSPYESIFYLRQVIELAKTRMPPDFGAVITYLPHW</sequence>
<feature type="domain" description="TniQ" evidence="1">
    <location>
        <begin position="5"/>
        <end position="158"/>
    </location>
</feature>
<protein>
    <submittedName>
        <fullName evidence="2">TniQ protein</fullName>
    </submittedName>
</protein>
<evidence type="ECO:0000259" key="1">
    <source>
        <dbReference type="Pfam" id="PF06527"/>
    </source>
</evidence>
<dbReference type="InterPro" id="IPR009492">
    <property type="entry name" value="TniQ"/>
</dbReference>
<evidence type="ECO:0000313" key="3">
    <source>
        <dbReference type="Proteomes" id="UP000198654"/>
    </source>
</evidence>
<dbReference type="OrthoDB" id="6138887at2"/>
<organism evidence="2 3">
    <name type="scientific">Modicisalibacter muralis</name>
    <dbReference type="NCBI Taxonomy" id="119000"/>
    <lineage>
        <taxon>Bacteria</taxon>
        <taxon>Pseudomonadati</taxon>
        <taxon>Pseudomonadota</taxon>
        <taxon>Gammaproteobacteria</taxon>
        <taxon>Oceanospirillales</taxon>
        <taxon>Halomonadaceae</taxon>
        <taxon>Modicisalibacter</taxon>
    </lineage>
</organism>
<accession>A0A1G9LI19</accession>